<evidence type="ECO:0000256" key="2">
    <source>
        <dbReference type="ARBA" id="ARBA00022679"/>
    </source>
</evidence>
<name>A0A4Q2IPJ9_9SPHN</name>
<reference evidence="4 5" key="1">
    <citation type="submission" date="2019-01" db="EMBL/GenBank/DDBJ databases">
        <title>Sphingomonas mucosissima sp. nov. and Sphingomonas desiccabilis sp. nov., from biological soil crusts in the Colorado Plateau, USA.</title>
        <authorList>
            <person name="Zhu D."/>
        </authorList>
    </citation>
    <scope>NUCLEOTIDE SEQUENCE [LARGE SCALE GENOMIC DNA]</scope>
    <source>
        <strain evidence="4 5">CP1D</strain>
    </source>
</reference>
<comment type="caution">
    <text evidence="4">The sequence shown here is derived from an EMBL/GenBank/DDBJ whole genome shotgun (WGS) entry which is preliminary data.</text>
</comment>
<proteinExistence type="predicted"/>
<dbReference type="Gene3D" id="3.40.50.150">
    <property type="entry name" value="Vaccinia Virus protein VP39"/>
    <property type="match status" value="1"/>
</dbReference>
<keyword evidence="2 4" id="KW-0808">Transferase</keyword>
<gene>
    <name evidence="4" type="ORF">EO081_16650</name>
</gene>
<dbReference type="GO" id="GO:0008171">
    <property type="term" value="F:O-methyltransferase activity"/>
    <property type="evidence" value="ECO:0007669"/>
    <property type="project" value="InterPro"/>
</dbReference>
<dbReference type="CDD" id="cd02440">
    <property type="entry name" value="AdoMet_MTases"/>
    <property type="match status" value="1"/>
</dbReference>
<dbReference type="RefSeq" id="WP_129343550.1">
    <property type="nucleotide sequence ID" value="NZ_JACIDD010000004.1"/>
</dbReference>
<dbReference type="PANTHER" id="PTHR43167:SF1">
    <property type="entry name" value="PUTATIVE (AFU_ORTHOLOGUE AFUA_6G01830)-RELATED"/>
    <property type="match status" value="1"/>
</dbReference>
<dbReference type="OrthoDB" id="9799672at2"/>
<keyword evidence="5" id="KW-1185">Reference proteome</keyword>
<accession>A0A4Q2IPJ9</accession>
<dbReference type="PROSITE" id="PS51682">
    <property type="entry name" value="SAM_OMT_I"/>
    <property type="match status" value="1"/>
</dbReference>
<organism evidence="4 5">
    <name type="scientific">Sphingomonas desiccabilis</name>
    <dbReference type="NCBI Taxonomy" id="429134"/>
    <lineage>
        <taxon>Bacteria</taxon>
        <taxon>Pseudomonadati</taxon>
        <taxon>Pseudomonadota</taxon>
        <taxon>Alphaproteobacteria</taxon>
        <taxon>Sphingomonadales</taxon>
        <taxon>Sphingomonadaceae</taxon>
        <taxon>Sphingomonas</taxon>
    </lineage>
</organism>
<evidence type="ECO:0000313" key="4">
    <source>
        <dbReference type="EMBL" id="RXZ29963.1"/>
    </source>
</evidence>
<keyword evidence="3" id="KW-0949">S-adenosyl-L-methionine</keyword>
<dbReference type="EMBL" id="SDPT01000004">
    <property type="protein sequence ID" value="RXZ29963.1"/>
    <property type="molecule type" value="Genomic_DNA"/>
</dbReference>
<dbReference type="SUPFAM" id="SSF53335">
    <property type="entry name" value="S-adenosyl-L-methionine-dependent methyltransferases"/>
    <property type="match status" value="1"/>
</dbReference>
<dbReference type="GO" id="GO:0032259">
    <property type="term" value="P:methylation"/>
    <property type="evidence" value="ECO:0007669"/>
    <property type="project" value="UniProtKB-KW"/>
</dbReference>
<sequence>MTSLNSGPVGQTLMQLHRDAEAADAPFIQKMMADLETSGETIEQAATQLIADERSDYRKVYSGHAEHFLSVTPQYGRFLYAIARACKARRIVEFGTSMGVSTIYLAAALRDNGGGQLIGSELEPGKVARARAHVEAAGLADLVDIREGDALETLKDVGGEVDLALVDGAWSLYLPVLKLIEPRLRPGAVILAENAFADDYLEYVRDPANGYLAYTLPIDEGRGNEFAVRAL</sequence>
<dbReference type="Pfam" id="PF13578">
    <property type="entry name" value="Methyltransf_24"/>
    <property type="match status" value="1"/>
</dbReference>
<keyword evidence="1 4" id="KW-0489">Methyltransferase</keyword>
<protein>
    <submittedName>
        <fullName evidence="4">Methyltransferase</fullName>
    </submittedName>
</protein>
<evidence type="ECO:0000256" key="1">
    <source>
        <dbReference type="ARBA" id="ARBA00022603"/>
    </source>
</evidence>
<dbReference type="InterPro" id="IPR029063">
    <property type="entry name" value="SAM-dependent_MTases_sf"/>
</dbReference>
<dbReference type="PANTHER" id="PTHR43167">
    <property type="entry name" value="PUTATIVE (AFU_ORTHOLOGUE AFUA_6G01830)-RELATED"/>
    <property type="match status" value="1"/>
</dbReference>
<dbReference type="Proteomes" id="UP000292347">
    <property type="component" value="Unassembled WGS sequence"/>
</dbReference>
<evidence type="ECO:0000256" key="3">
    <source>
        <dbReference type="ARBA" id="ARBA00022691"/>
    </source>
</evidence>
<dbReference type="InterPro" id="IPR002935">
    <property type="entry name" value="SAM_O-MeTrfase"/>
</dbReference>
<dbReference type="AlphaFoldDB" id="A0A4Q2IPJ9"/>
<evidence type="ECO:0000313" key="5">
    <source>
        <dbReference type="Proteomes" id="UP000292347"/>
    </source>
</evidence>